<evidence type="ECO:0000313" key="9">
    <source>
        <dbReference type="Proteomes" id="UP000266568"/>
    </source>
</evidence>
<gene>
    <name evidence="8" type="ORF">DFR49_0782</name>
</gene>
<evidence type="ECO:0000256" key="5">
    <source>
        <dbReference type="SAM" id="MobiDB-lite"/>
    </source>
</evidence>
<dbReference type="InterPro" id="IPR007627">
    <property type="entry name" value="RNA_pol_sigma70_r2"/>
</dbReference>
<dbReference type="GO" id="GO:0006352">
    <property type="term" value="P:DNA-templated transcription initiation"/>
    <property type="evidence" value="ECO:0007669"/>
    <property type="project" value="InterPro"/>
</dbReference>
<keyword evidence="4" id="KW-0804">Transcription</keyword>
<comment type="caution">
    <text evidence="8">The sequence shown here is derived from an EMBL/GenBank/DDBJ whole genome shotgun (WGS) entry which is preliminary data.</text>
</comment>
<dbReference type="InterPro" id="IPR039425">
    <property type="entry name" value="RNA_pol_sigma-70-like"/>
</dbReference>
<evidence type="ECO:0000256" key="1">
    <source>
        <dbReference type="ARBA" id="ARBA00010641"/>
    </source>
</evidence>
<dbReference type="Pfam" id="PF08281">
    <property type="entry name" value="Sigma70_r4_2"/>
    <property type="match status" value="1"/>
</dbReference>
<keyword evidence="9" id="KW-1185">Reference proteome</keyword>
<feature type="domain" description="RNA polymerase sigma factor 70 region 4 type 2" evidence="7">
    <location>
        <begin position="133"/>
        <end position="184"/>
    </location>
</feature>
<reference evidence="8 9" key="1">
    <citation type="submission" date="2018-08" db="EMBL/GenBank/DDBJ databases">
        <title>Genomic Encyclopedia of Type Strains, Phase IV (KMG-IV): sequencing the most valuable type-strain genomes for metagenomic binning, comparative biology and taxonomic classification.</title>
        <authorList>
            <person name="Goeker M."/>
        </authorList>
    </citation>
    <scope>NUCLEOTIDE SEQUENCE [LARGE SCALE GENOMIC DNA]</scope>
    <source>
        <strain evidence="8 9">DSM 25527</strain>
    </source>
</reference>
<dbReference type="Gene3D" id="1.10.10.10">
    <property type="entry name" value="Winged helix-like DNA-binding domain superfamily/Winged helix DNA-binding domain"/>
    <property type="match status" value="1"/>
</dbReference>
<dbReference type="NCBIfam" id="TIGR02937">
    <property type="entry name" value="sigma70-ECF"/>
    <property type="match status" value="1"/>
</dbReference>
<evidence type="ECO:0000259" key="6">
    <source>
        <dbReference type="Pfam" id="PF04542"/>
    </source>
</evidence>
<dbReference type="SUPFAM" id="SSF88659">
    <property type="entry name" value="Sigma3 and sigma4 domains of RNA polymerase sigma factors"/>
    <property type="match status" value="1"/>
</dbReference>
<evidence type="ECO:0000256" key="2">
    <source>
        <dbReference type="ARBA" id="ARBA00023015"/>
    </source>
</evidence>
<proteinExistence type="inferred from homology"/>
<dbReference type="Proteomes" id="UP000266568">
    <property type="component" value="Unassembled WGS sequence"/>
</dbReference>
<dbReference type="InterPro" id="IPR036388">
    <property type="entry name" value="WH-like_DNA-bd_sf"/>
</dbReference>
<dbReference type="AlphaFoldDB" id="A0A397PE97"/>
<dbReference type="EMBL" id="QXDC01000002">
    <property type="protein sequence ID" value="RIA46249.1"/>
    <property type="molecule type" value="Genomic_DNA"/>
</dbReference>
<organism evidence="8 9">
    <name type="scientific">Hephaestia caeni</name>
    <dbReference type="NCBI Taxonomy" id="645617"/>
    <lineage>
        <taxon>Bacteria</taxon>
        <taxon>Pseudomonadati</taxon>
        <taxon>Pseudomonadota</taxon>
        <taxon>Alphaproteobacteria</taxon>
        <taxon>Sphingomonadales</taxon>
        <taxon>Sphingomonadaceae</taxon>
        <taxon>Hephaestia</taxon>
    </lineage>
</organism>
<evidence type="ECO:0000259" key="7">
    <source>
        <dbReference type="Pfam" id="PF08281"/>
    </source>
</evidence>
<dbReference type="Pfam" id="PF04542">
    <property type="entry name" value="Sigma70_r2"/>
    <property type="match status" value="1"/>
</dbReference>
<comment type="similarity">
    <text evidence="1">Belongs to the sigma-70 factor family. ECF subfamily.</text>
</comment>
<keyword evidence="2" id="KW-0805">Transcription regulation</keyword>
<dbReference type="Gene3D" id="1.10.1740.10">
    <property type="match status" value="1"/>
</dbReference>
<feature type="region of interest" description="Disordered" evidence="5">
    <location>
        <begin position="1"/>
        <end position="24"/>
    </location>
</feature>
<dbReference type="PANTHER" id="PTHR43133">
    <property type="entry name" value="RNA POLYMERASE ECF-TYPE SIGMA FACTO"/>
    <property type="match status" value="1"/>
</dbReference>
<protein>
    <submittedName>
        <fullName evidence="8">RNA polymerase sigma-70 factor (ECF subfamily)</fullName>
    </submittedName>
</protein>
<dbReference type="InterPro" id="IPR014284">
    <property type="entry name" value="RNA_pol_sigma-70_dom"/>
</dbReference>
<dbReference type="InterPro" id="IPR013249">
    <property type="entry name" value="RNA_pol_sigma70_r4_t2"/>
</dbReference>
<keyword evidence="3" id="KW-0731">Sigma factor</keyword>
<feature type="domain" description="RNA polymerase sigma-70 region 2" evidence="6">
    <location>
        <begin position="33"/>
        <end position="99"/>
    </location>
</feature>
<dbReference type="GO" id="GO:0003677">
    <property type="term" value="F:DNA binding"/>
    <property type="evidence" value="ECO:0007669"/>
    <property type="project" value="InterPro"/>
</dbReference>
<accession>A0A397PE97</accession>
<dbReference type="RefSeq" id="WP_119034486.1">
    <property type="nucleotide sequence ID" value="NZ_QXDC01000002.1"/>
</dbReference>
<evidence type="ECO:0000313" key="8">
    <source>
        <dbReference type="EMBL" id="RIA46249.1"/>
    </source>
</evidence>
<evidence type="ECO:0000256" key="3">
    <source>
        <dbReference type="ARBA" id="ARBA00023082"/>
    </source>
</evidence>
<name>A0A397PE97_9SPHN</name>
<dbReference type="SUPFAM" id="SSF88946">
    <property type="entry name" value="Sigma2 domain of RNA polymerase sigma factors"/>
    <property type="match status" value="1"/>
</dbReference>
<dbReference type="GO" id="GO:0016987">
    <property type="term" value="F:sigma factor activity"/>
    <property type="evidence" value="ECO:0007669"/>
    <property type="project" value="UniProtKB-KW"/>
</dbReference>
<dbReference type="PANTHER" id="PTHR43133:SF63">
    <property type="entry name" value="RNA POLYMERASE SIGMA FACTOR FECI-RELATED"/>
    <property type="match status" value="1"/>
</dbReference>
<evidence type="ECO:0000256" key="4">
    <source>
        <dbReference type="ARBA" id="ARBA00023163"/>
    </source>
</evidence>
<sequence>MDGAHQGDGTLAAPHPDSVAASSSPQRLSLEILYRAHFRDLARYIGRRFGSGPPEPEEVAQAAFTRLAAADNFASLDDPRGYLYSIACNLVIDHQRRQGHRNAIHRDLSYLDEYLLSESSPERVLLAKERFAIFEEALRAMPKMRRRIFLLVRAEGHAPRDVARQFGMSDAAIYKHVQRALEDCAYAFEKAERRG</sequence>
<dbReference type="OrthoDB" id="7620544at2"/>
<dbReference type="InterPro" id="IPR013325">
    <property type="entry name" value="RNA_pol_sigma_r2"/>
</dbReference>
<dbReference type="InterPro" id="IPR013324">
    <property type="entry name" value="RNA_pol_sigma_r3/r4-like"/>
</dbReference>